<keyword evidence="6" id="KW-1185">Reference proteome</keyword>
<organism evidence="5 6">
    <name type="scientific">Sulfitobacter noctilucicola</name>
    <dbReference type="NCBI Taxonomy" id="1342301"/>
    <lineage>
        <taxon>Bacteria</taxon>
        <taxon>Pseudomonadati</taxon>
        <taxon>Pseudomonadota</taxon>
        <taxon>Alphaproteobacteria</taxon>
        <taxon>Rhodobacterales</taxon>
        <taxon>Roseobacteraceae</taxon>
        <taxon>Sulfitobacter</taxon>
    </lineage>
</organism>
<name>A0A7W6Q6R2_9RHOB</name>
<feature type="signal peptide" evidence="4">
    <location>
        <begin position="1"/>
        <end position="21"/>
    </location>
</feature>
<keyword evidence="3 4" id="KW-0732">Signal</keyword>
<comment type="function">
    <text evidence="1">May be involved in the biogenesis of curli organelles.</text>
</comment>
<evidence type="ECO:0000256" key="3">
    <source>
        <dbReference type="ARBA" id="ARBA00022729"/>
    </source>
</evidence>
<feature type="chain" id="PRO_5030661864" description="Curli production assembly/transport component CsgF" evidence="4">
    <location>
        <begin position="22"/>
        <end position="145"/>
    </location>
</feature>
<dbReference type="AlphaFoldDB" id="A0A7W6Q6R2"/>
<comment type="caution">
    <text evidence="5">The sequence shown here is derived from an EMBL/GenBank/DDBJ whole genome shotgun (WGS) entry which is preliminary data.</text>
</comment>
<dbReference type="OrthoDB" id="1443407at2"/>
<gene>
    <name evidence="5" type="ORF">GGR93_002875</name>
</gene>
<dbReference type="RefSeq" id="WP_025055818.1">
    <property type="nucleotide sequence ID" value="NZ_JACIFU010000003.1"/>
</dbReference>
<evidence type="ECO:0000313" key="6">
    <source>
        <dbReference type="Proteomes" id="UP000565745"/>
    </source>
</evidence>
<reference evidence="5 6" key="1">
    <citation type="submission" date="2020-08" db="EMBL/GenBank/DDBJ databases">
        <title>Genomic Encyclopedia of Type Strains, Phase IV (KMG-IV): sequencing the most valuable type-strain genomes for metagenomic binning, comparative biology and taxonomic classification.</title>
        <authorList>
            <person name="Goeker M."/>
        </authorList>
    </citation>
    <scope>NUCLEOTIDE SEQUENCE [LARGE SCALE GENOMIC DNA]</scope>
    <source>
        <strain evidence="5 6">DSM 101015</strain>
    </source>
</reference>
<evidence type="ECO:0000256" key="1">
    <source>
        <dbReference type="ARBA" id="ARBA00003989"/>
    </source>
</evidence>
<dbReference type="EMBL" id="JACIFU010000003">
    <property type="protein sequence ID" value="MBB4175087.1"/>
    <property type="molecule type" value="Genomic_DNA"/>
</dbReference>
<evidence type="ECO:0000256" key="2">
    <source>
        <dbReference type="ARBA" id="ARBA00014031"/>
    </source>
</evidence>
<accession>A0A7W6Q6R2</accession>
<sequence length="145" mass="15485">MKSCAFFTAFLLTTMATPSISQDLSFQFVSPTFGGSSFNSGHLLALADIQNQHTEDGSTQSSTGSSQSDLFVRQLQSRLLSSLSSGLSEVITGAEPGDTDTIVIGDQQIFYERSLEDIRVQITNLLDGSSTEILLPVVDGSQLAN</sequence>
<protein>
    <recommendedName>
        <fullName evidence="2">Curli production assembly/transport component CsgF</fullName>
    </recommendedName>
</protein>
<dbReference type="InterPro" id="IPR018893">
    <property type="entry name" value="T8SS_CsgF"/>
</dbReference>
<proteinExistence type="predicted"/>
<evidence type="ECO:0000256" key="4">
    <source>
        <dbReference type="SAM" id="SignalP"/>
    </source>
</evidence>
<evidence type="ECO:0000313" key="5">
    <source>
        <dbReference type="EMBL" id="MBB4175087.1"/>
    </source>
</evidence>
<dbReference type="Proteomes" id="UP000565745">
    <property type="component" value="Unassembled WGS sequence"/>
</dbReference>
<dbReference type="Pfam" id="PF10614">
    <property type="entry name" value="CsgF"/>
    <property type="match status" value="1"/>
</dbReference>